<name>A0AAE3RE10_9BACT</name>
<evidence type="ECO:0000256" key="1">
    <source>
        <dbReference type="SAM" id="Phobius"/>
    </source>
</evidence>
<proteinExistence type="predicted"/>
<protein>
    <submittedName>
        <fullName evidence="2">Uncharacterized protein</fullName>
    </submittedName>
</protein>
<reference evidence="2" key="1">
    <citation type="submission" date="2023-05" db="EMBL/GenBank/DDBJ databases">
        <authorList>
            <person name="Zhang X."/>
        </authorList>
    </citation>
    <scope>NUCLEOTIDE SEQUENCE</scope>
    <source>
        <strain evidence="2">BD1B2-1</strain>
    </source>
</reference>
<dbReference type="AlphaFoldDB" id="A0AAE3RE10"/>
<keyword evidence="1" id="KW-1133">Transmembrane helix</keyword>
<evidence type="ECO:0000313" key="2">
    <source>
        <dbReference type="EMBL" id="MDJ1506824.1"/>
    </source>
</evidence>
<keyword evidence="1" id="KW-0472">Membrane</keyword>
<dbReference type="Proteomes" id="UP001232063">
    <property type="component" value="Unassembled WGS sequence"/>
</dbReference>
<accession>A0AAE3RE10</accession>
<dbReference type="EMBL" id="JASJOU010000029">
    <property type="protein sequence ID" value="MDJ1506824.1"/>
    <property type="molecule type" value="Genomic_DNA"/>
</dbReference>
<keyword evidence="3" id="KW-1185">Reference proteome</keyword>
<sequence>MTFVKKENPFPVLLIVHSLFVILKESRDKTGGLSFWGYFSLREQTSLYLSQDSFRRTGKYVLYRRTARKGVFFPGVQGGSVPDIGTEKGNLLVGQLLSFVSTKKRSYRSFKPSENGVYAFWVRISLKYAILARLGLYIFLGVCAIWLRNTI</sequence>
<evidence type="ECO:0000313" key="3">
    <source>
        <dbReference type="Proteomes" id="UP001232063"/>
    </source>
</evidence>
<gene>
    <name evidence="2" type="ORF">QNI22_39665</name>
</gene>
<keyword evidence="1" id="KW-0812">Transmembrane</keyword>
<organism evidence="2 3">
    <name type="scientific">Xanthocytophaga agilis</name>
    <dbReference type="NCBI Taxonomy" id="3048010"/>
    <lineage>
        <taxon>Bacteria</taxon>
        <taxon>Pseudomonadati</taxon>
        <taxon>Bacteroidota</taxon>
        <taxon>Cytophagia</taxon>
        <taxon>Cytophagales</taxon>
        <taxon>Rhodocytophagaceae</taxon>
        <taxon>Xanthocytophaga</taxon>
    </lineage>
</organism>
<comment type="caution">
    <text evidence="2">The sequence shown here is derived from an EMBL/GenBank/DDBJ whole genome shotgun (WGS) entry which is preliminary data.</text>
</comment>
<feature type="transmembrane region" description="Helical" evidence="1">
    <location>
        <begin position="128"/>
        <end position="147"/>
    </location>
</feature>